<dbReference type="OrthoDB" id="3319207at2759"/>
<protein>
    <submittedName>
        <fullName evidence="1">Uncharacterized protein</fullName>
    </submittedName>
</protein>
<keyword evidence="2" id="KW-1185">Reference proteome</keyword>
<dbReference type="Proteomes" id="UP000077266">
    <property type="component" value="Unassembled WGS sequence"/>
</dbReference>
<sequence>MFTSAHGVSPYMSGTTTMLRVAREATDGIQLAKQILGSAAHIAELAEVHRHILLHQYDLVKAIFSQRIQQKREAMEQLVEQASLYARMVDIAVAGRVLDAALQLRLGRLHLVFKKIEALVDADVRPKSRVKRALQNMFIQPDRAATLSRELEREIQLFQLLTGLQHGFAIDDVTHTIRGDIRYDGQFRALRDCDVEKLDTIRRHKTSEGTIVWASARIDGQLMVVRYLESEENEQPGKRKTAYPELLTKVSTLNASHRNVVQLYGRQAAPESMFSAFRSGGRDLVEFVKSTRPTKTEGCVQEIRSQPLVMAYKLLDASWHLKKNHNLLWTGLSATVDESGEPRIGLFDDIVDEQKGRGDAANITIYIELFVASTAIMLNQATDVVEKLGDHSARANDIVTDFLRGCGRASPWWWDIIRQERLSIEHWEYEFSAPATQLPVAHSAMERGRYYFEETFSTATDHGWISFLRCIIMGGADSSTRTFGHFRKLGNHQPSTVRCM</sequence>
<proteinExistence type="predicted"/>
<evidence type="ECO:0000313" key="1">
    <source>
        <dbReference type="EMBL" id="KZV92334.1"/>
    </source>
</evidence>
<dbReference type="AlphaFoldDB" id="A0A165HQZ4"/>
<accession>A0A165HQZ4</accession>
<reference evidence="1 2" key="1">
    <citation type="journal article" date="2016" name="Mol. Biol. Evol.">
        <title>Comparative Genomics of Early-Diverging Mushroom-Forming Fungi Provides Insights into the Origins of Lignocellulose Decay Capabilities.</title>
        <authorList>
            <person name="Nagy L.G."/>
            <person name="Riley R."/>
            <person name="Tritt A."/>
            <person name="Adam C."/>
            <person name="Daum C."/>
            <person name="Floudas D."/>
            <person name="Sun H."/>
            <person name="Yadav J.S."/>
            <person name="Pangilinan J."/>
            <person name="Larsson K.H."/>
            <person name="Matsuura K."/>
            <person name="Barry K."/>
            <person name="Labutti K."/>
            <person name="Kuo R."/>
            <person name="Ohm R.A."/>
            <person name="Bhattacharya S.S."/>
            <person name="Shirouzu T."/>
            <person name="Yoshinaga Y."/>
            <person name="Martin F.M."/>
            <person name="Grigoriev I.V."/>
            <person name="Hibbett D.S."/>
        </authorList>
    </citation>
    <scope>NUCLEOTIDE SEQUENCE [LARGE SCALE GENOMIC DNA]</scope>
    <source>
        <strain evidence="1 2">HHB12029</strain>
    </source>
</reference>
<dbReference type="EMBL" id="KV426010">
    <property type="protein sequence ID" value="KZV92334.1"/>
    <property type="molecule type" value="Genomic_DNA"/>
</dbReference>
<organism evidence="1 2">
    <name type="scientific">Exidia glandulosa HHB12029</name>
    <dbReference type="NCBI Taxonomy" id="1314781"/>
    <lineage>
        <taxon>Eukaryota</taxon>
        <taxon>Fungi</taxon>
        <taxon>Dikarya</taxon>
        <taxon>Basidiomycota</taxon>
        <taxon>Agaricomycotina</taxon>
        <taxon>Agaricomycetes</taxon>
        <taxon>Auriculariales</taxon>
        <taxon>Exidiaceae</taxon>
        <taxon>Exidia</taxon>
    </lineage>
</organism>
<name>A0A165HQZ4_EXIGL</name>
<dbReference type="InParanoid" id="A0A165HQZ4"/>
<gene>
    <name evidence="1" type="ORF">EXIGLDRAFT_769097</name>
</gene>
<evidence type="ECO:0000313" key="2">
    <source>
        <dbReference type="Proteomes" id="UP000077266"/>
    </source>
</evidence>